<name>A0A6M3MG87_9ZZZZ</name>
<sequence>MNCRKCGTGSEDLQVTSDKGPQEKGPIELTVKCNKCGVQYTEEIFGEDSVIHQRGGRLQ</sequence>
<dbReference type="AlphaFoldDB" id="A0A6M3MG87"/>
<accession>A0A6M3MG87</accession>
<dbReference type="EMBL" id="MT143884">
    <property type="protein sequence ID" value="QJB04535.1"/>
    <property type="molecule type" value="Genomic_DNA"/>
</dbReference>
<evidence type="ECO:0000313" key="2">
    <source>
        <dbReference type="EMBL" id="QJB04535.1"/>
    </source>
</evidence>
<feature type="region of interest" description="Disordered" evidence="1">
    <location>
        <begin position="1"/>
        <end position="24"/>
    </location>
</feature>
<gene>
    <name evidence="2" type="ORF">MM171B00234_0036</name>
</gene>
<organism evidence="2">
    <name type="scientific">viral metagenome</name>
    <dbReference type="NCBI Taxonomy" id="1070528"/>
    <lineage>
        <taxon>unclassified sequences</taxon>
        <taxon>metagenomes</taxon>
        <taxon>organismal metagenomes</taxon>
    </lineage>
</organism>
<evidence type="ECO:0000256" key="1">
    <source>
        <dbReference type="SAM" id="MobiDB-lite"/>
    </source>
</evidence>
<proteinExistence type="predicted"/>
<protein>
    <submittedName>
        <fullName evidence="2">Uncharacterized protein</fullName>
    </submittedName>
</protein>
<reference evidence="2" key="1">
    <citation type="submission" date="2020-03" db="EMBL/GenBank/DDBJ databases">
        <title>The deep terrestrial virosphere.</title>
        <authorList>
            <person name="Holmfeldt K."/>
            <person name="Nilsson E."/>
            <person name="Simone D."/>
            <person name="Lopez-Fernandez M."/>
            <person name="Wu X."/>
            <person name="de Brujin I."/>
            <person name="Lundin D."/>
            <person name="Andersson A."/>
            <person name="Bertilsson S."/>
            <person name="Dopson M."/>
        </authorList>
    </citation>
    <scope>NUCLEOTIDE SEQUENCE</scope>
    <source>
        <strain evidence="2">MM171B00234</strain>
    </source>
</reference>